<comment type="caution">
    <text evidence="10">The sequence shown here is derived from an EMBL/GenBank/DDBJ whole genome shotgun (WGS) entry which is preliminary data.</text>
</comment>
<evidence type="ECO:0000256" key="6">
    <source>
        <dbReference type="ARBA" id="ARBA00023004"/>
    </source>
</evidence>
<dbReference type="InterPro" id="IPR008995">
    <property type="entry name" value="Mo/tungstate-bd_C_term_dom"/>
</dbReference>
<keyword evidence="11" id="KW-1185">Reference proteome</keyword>
<dbReference type="Pfam" id="PF08402">
    <property type="entry name" value="TOBE_2"/>
    <property type="match status" value="1"/>
</dbReference>
<dbReference type="RefSeq" id="WP_188659892.1">
    <property type="nucleotide sequence ID" value="NZ_BMHV01000001.1"/>
</dbReference>
<sequence>MVLKLEDIRLSFDGFCVLDNLSLHVKAGEFVCLLGPSGCGKTSTLRVCAGLESPLSGRVMLGDKIVTDGTKVLPPEKRHIGFLFQDFALFPHLNIFQNVAFGLKGYSKPETERRVLEVLKQVRMDKYAHALPHTLSGGQQQRVALARALAPKPGIMLLDEPFSGLDSGLRADIRDETLHVLKSTNVAAVMVTHDPEEAMFMADRIVLMKGGSIIQDGAPHELYTNPIDHFAASFFGEINIIKGVIKESTAQTILGSVPVSGFNEGEIVDVLIRPENVIVRPRNDVDQHFHTTKIEAARYLGRDSLLHLCVEDETGACTHLHARIDSQLKPIVDQNIVATMDPARAFVFRAC</sequence>
<keyword evidence="8" id="KW-0472">Membrane</keyword>
<dbReference type="CDD" id="cd03259">
    <property type="entry name" value="ABC_Carb_Solutes_like"/>
    <property type="match status" value="1"/>
</dbReference>
<dbReference type="PANTHER" id="PTHR42781:SF4">
    <property type="entry name" value="SPERMIDINE_PUTRESCINE IMPORT ATP-BINDING PROTEIN POTA"/>
    <property type="match status" value="1"/>
</dbReference>
<dbReference type="Gene3D" id="2.40.50.100">
    <property type="match status" value="1"/>
</dbReference>
<dbReference type="GO" id="GO:0005524">
    <property type="term" value="F:ATP binding"/>
    <property type="evidence" value="ECO:0007669"/>
    <property type="project" value="UniProtKB-KW"/>
</dbReference>
<keyword evidence="6" id="KW-0408">Iron</keyword>
<keyword evidence="4" id="KW-0547">Nucleotide-binding</keyword>
<dbReference type="GO" id="GO:0043190">
    <property type="term" value="C:ATP-binding cassette (ABC) transporter complex"/>
    <property type="evidence" value="ECO:0007669"/>
    <property type="project" value="InterPro"/>
</dbReference>
<dbReference type="FunFam" id="3.40.50.300:FF:000425">
    <property type="entry name" value="Probable ABC transporter, ATP-binding subunit"/>
    <property type="match status" value="1"/>
</dbReference>
<dbReference type="SUPFAM" id="SSF52540">
    <property type="entry name" value="P-loop containing nucleoside triphosphate hydrolases"/>
    <property type="match status" value="1"/>
</dbReference>
<dbReference type="InterPro" id="IPR017871">
    <property type="entry name" value="ABC_transporter-like_CS"/>
</dbReference>
<dbReference type="InterPro" id="IPR015853">
    <property type="entry name" value="ABC_transpr_FbpC"/>
</dbReference>
<reference evidence="10" key="1">
    <citation type="journal article" date="2014" name="Int. J. Syst. Evol. Microbiol.">
        <title>Complete genome sequence of Corynebacterium casei LMG S-19264T (=DSM 44701T), isolated from a smear-ripened cheese.</title>
        <authorList>
            <consortium name="US DOE Joint Genome Institute (JGI-PGF)"/>
            <person name="Walter F."/>
            <person name="Albersmeier A."/>
            <person name="Kalinowski J."/>
            <person name="Ruckert C."/>
        </authorList>
    </citation>
    <scope>NUCLEOTIDE SEQUENCE</scope>
    <source>
        <strain evidence="10">CGMCC 1.15254</strain>
    </source>
</reference>
<dbReference type="InterPro" id="IPR003439">
    <property type="entry name" value="ABC_transporter-like_ATP-bd"/>
</dbReference>
<evidence type="ECO:0000313" key="10">
    <source>
        <dbReference type="EMBL" id="GGF51557.1"/>
    </source>
</evidence>
<dbReference type="Gene3D" id="3.40.50.300">
    <property type="entry name" value="P-loop containing nucleotide triphosphate hydrolases"/>
    <property type="match status" value="1"/>
</dbReference>
<evidence type="ECO:0000256" key="7">
    <source>
        <dbReference type="ARBA" id="ARBA00023065"/>
    </source>
</evidence>
<dbReference type="GO" id="GO:0015697">
    <property type="term" value="P:quaternary ammonium group transport"/>
    <property type="evidence" value="ECO:0007669"/>
    <property type="project" value="UniProtKB-ARBA"/>
</dbReference>
<dbReference type="InterPro" id="IPR050093">
    <property type="entry name" value="ABC_SmlMolc_Importer"/>
</dbReference>
<evidence type="ECO:0000256" key="4">
    <source>
        <dbReference type="ARBA" id="ARBA00022741"/>
    </source>
</evidence>
<dbReference type="InterPro" id="IPR013611">
    <property type="entry name" value="Transp-assoc_OB_typ2"/>
</dbReference>
<evidence type="ECO:0000256" key="5">
    <source>
        <dbReference type="ARBA" id="ARBA00022840"/>
    </source>
</evidence>
<organism evidence="10 11">
    <name type="scientific">Terasakiella brassicae</name>
    <dbReference type="NCBI Taxonomy" id="1634917"/>
    <lineage>
        <taxon>Bacteria</taxon>
        <taxon>Pseudomonadati</taxon>
        <taxon>Pseudomonadota</taxon>
        <taxon>Alphaproteobacteria</taxon>
        <taxon>Rhodospirillales</taxon>
        <taxon>Terasakiellaceae</taxon>
        <taxon>Terasakiella</taxon>
    </lineage>
</organism>
<dbReference type="PROSITE" id="PS00211">
    <property type="entry name" value="ABC_TRANSPORTER_1"/>
    <property type="match status" value="1"/>
</dbReference>
<dbReference type="Pfam" id="PF00005">
    <property type="entry name" value="ABC_tran"/>
    <property type="match status" value="1"/>
</dbReference>
<gene>
    <name evidence="10" type="ORF">GCM10011332_00950</name>
</gene>
<dbReference type="GO" id="GO:0015408">
    <property type="term" value="F:ABC-type ferric iron transporter activity"/>
    <property type="evidence" value="ECO:0007669"/>
    <property type="project" value="InterPro"/>
</dbReference>
<dbReference type="SUPFAM" id="SSF50331">
    <property type="entry name" value="MOP-like"/>
    <property type="match status" value="1"/>
</dbReference>
<evidence type="ECO:0000256" key="8">
    <source>
        <dbReference type="ARBA" id="ARBA00023136"/>
    </source>
</evidence>
<dbReference type="AlphaFoldDB" id="A0A917BP38"/>
<evidence type="ECO:0000256" key="1">
    <source>
        <dbReference type="ARBA" id="ARBA00022448"/>
    </source>
</evidence>
<dbReference type="Proteomes" id="UP000632498">
    <property type="component" value="Unassembled WGS sequence"/>
</dbReference>
<evidence type="ECO:0000256" key="3">
    <source>
        <dbReference type="ARBA" id="ARBA00022496"/>
    </source>
</evidence>
<keyword evidence="3" id="KW-0410">Iron transport</keyword>
<proteinExistence type="predicted"/>
<dbReference type="InterPro" id="IPR027417">
    <property type="entry name" value="P-loop_NTPase"/>
</dbReference>
<dbReference type="InterPro" id="IPR003593">
    <property type="entry name" value="AAA+_ATPase"/>
</dbReference>
<keyword evidence="1" id="KW-0813">Transport</keyword>
<evidence type="ECO:0000256" key="2">
    <source>
        <dbReference type="ARBA" id="ARBA00022475"/>
    </source>
</evidence>
<keyword evidence="2" id="KW-1003">Cell membrane</keyword>
<dbReference type="PANTHER" id="PTHR42781">
    <property type="entry name" value="SPERMIDINE/PUTRESCINE IMPORT ATP-BINDING PROTEIN POTA"/>
    <property type="match status" value="1"/>
</dbReference>
<dbReference type="SMART" id="SM00382">
    <property type="entry name" value="AAA"/>
    <property type="match status" value="1"/>
</dbReference>
<keyword evidence="5" id="KW-0067">ATP-binding</keyword>
<dbReference type="GO" id="GO:0016887">
    <property type="term" value="F:ATP hydrolysis activity"/>
    <property type="evidence" value="ECO:0007669"/>
    <property type="project" value="InterPro"/>
</dbReference>
<keyword evidence="7" id="KW-0406">Ion transport</keyword>
<evidence type="ECO:0000259" key="9">
    <source>
        <dbReference type="PROSITE" id="PS50893"/>
    </source>
</evidence>
<accession>A0A917BP38</accession>
<reference evidence="10" key="2">
    <citation type="submission" date="2020-09" db="EMBL/GenBank/DDBJ databases">
        <authorList>
            <person name="Sun Q."/>
            <person name="Zhou Y."/>
        </authorList>
    </citation>
    <scope>NUCLEOTIDE SEQUENCE</scope>
    <source>
        <strain evidence="10">CGMCC 1.15254</strain>
    </source>
</reference>
<feature type="domain" description="ABC transporter" evidence="9">
    <location>
        <begin position="3"/>
        <end position="235"/>
    </location>
</feature>
<name>A0A917BP38_9PROT</name>
<dbReference type="PROSITE" id="PS50893">
    <property type="entry name" value="ABC_TRANSPORTER_2"/>
    <property type="match status" value="1"/>
</dbReference>
<protein>
    <submittedName>
        <fullName evidence="10">Spermidine/putrescine ABC transporter ATPase</fullName>
    </submittedName>
</protein>
<evidence type="ECO:0000313" key="11">
    <source>
        <dbReference type="Proteomes" id="UP000632498"/>
    </source>
</evidence>
<dbReference type="EMBL" id="BMHV01000001">
    <property type="protein sequence ID" value="GGF51557.1"/>
    <property type="molecule type" value="Genomic_DNA"/>
</dbReference>